<reference evidence="2 3" key="1">
    <citation type="submission" date="2024-08" db="EMBL/GenBank/DDBJ databases">
        <title>Whole-genome sequencing of halo(alkali)philic microorganisms from hypersaline lakes.</title>
        <authorList>
            <person name="Sorokin D.Y."/>
            <person name="Merkel A.Y."/>
            <person name="Messina E."/>
            <person name="Yakimov M."/>
        </authorList>
    </citation>
    <scope>NUCLEOTIDE SEQUENCE [LARGE SCALE GENOMIC DNA]</scope>
    <source>
        <strain evidence="2 3">Cl-TMA</strain>
    </source>
</reference>
<accession>A0ABV4TTX8</accession>
<feature type="chain" id="PRO_5045139923" evidence="1">
    <location>
        <begin position="25"/>
        <end position="171"/>
    </location>
</feature>
<dbReference type="Gene3D" id="3.40.1260.10">
    <property type="entry name" value="DsrEFH-like"/>
    <property type="match status" value="1"/>
</dbReference>
<keyword evidence="1" id="KW-0732">Signal</keyword>
<protein>
    <submittedName>
        <fullName evidence="2">DsrE family protein</fullName>
    </submittedName>
</protein>
<proteinExistence type="predicted"/>
<dbReference type="SUPFAM" id="SSF75169">
    <property type="entry name" value="DsrEFH-like"/>
    <property type="match status" value="1"/>
</dbReference>
<dbReference type="PANTHER" id="PTHR37691">
    <property type="entry name" value="BLR3518 PROTEIN"/>
    <property type="match status" value="1"/>
</dbReference>
<dbReference type="InterPro" id="IPR027396">
    <property type="entry name" value="DsrEFH-like"/>
</dbReference>
<evidence type="ECO:0000256" key="1">
    <source>
        <dbReference type="SAM" id="SignalP"/>
    </source>
</evidence>
<dbReference type="InterPro" id="IPR003787">
    <property type="entry name" value="Sulphur_relay_DsrE/F-like"/>
</dbReference>
<dbReference type="RefSeq" id="WP_373655478.1">
    <property type="nucleotide sequence ID" value="NZ_JBGUAW010000004.1"/>
</dbReference>
<comment type="caution">
    <text evidence="2">The sequence shown here is derived from an EMBL/GenBank/DDBJ whole genome shotgun (WGS) entry which is preliminary data.</text>
</comment>
<name>A0ABV4TTX8_9GAMM</name>
<gene>
    <name evidence="2" type="ORF">ACERLL_07660</name>
</gene>
<dbReference type="Pfam" id="PF02635">
    <property type="entry name" value="DsrE"/>
    <property type="match status" value="1"/>
</dbReference>
<organism evidence="2 3">
    <name type="scientific">Thiohalorhabdus methylotrophus</name>
    <dbReference type="NCBI Taxonomy" id="3242694"/>
    <lineage>
        <taxon>Bacteria</taxon>
        <taxon>Pseudomonadati</taxon>
        <taxon>Pseudomonadota</taxon>
        <taxon>Gammaproteobacteria</taxon>
        <taxon>Thiohalorhabdales</taxon>
        <taxon>Thiohalorhabdaceae</taxon>
        <taxon>Thiohalorhabdus</taxon>
    </lineage>
</organism>
<keyword evidence="3" id="KW-1185">Reference proteome</keyword>
<evidence type="ECO:0000313" key="3">
    <source>
        <dbReference type="Proteomes" id="UP001575181"/>
    </source>
</evidence>
<dbReference type="Proteomes" id="UP001575181">
    <property type="component" value="Unassembled WGS sequence"/>
</dbReference>
<dbReference type="EMBL" id="JBGUAW010000004">
    <property type="protein sequence ID" value="MFA9460698.1"/>
    <property type="molecule type" value="Genomic_DNA"/>
</dbReference>
<dbReference type="PANTHER" id="PTHR37691:SF1">
    <property type="entry name" value="BLR3518 PROTEIN"/>
    <property type="match status" value="1"/>
</dbReference>
<evidence type="ECO:0000313" key="2">
    <source>
        <dbReference type="EMBL" id="MFA9460698.1"/>
    </source>
</evidence>
<feature type="signal peptide" evidence="1">
    <location>
        <begin position="1"/>
        <end position="24"/>
    </location>
</feature>
<sequence>MRTLFVAVALLLAGSLSGTGYAVAGQRVQTPYEAQKVVYDFYFDTPEKIGTALYWLRAHLQPLERAPYGIPSDFMDIKVVIHGTEIVTMARKNYDRYRESVERMRYYDQMGVSFKVCGLAARDYDYRPEDFYDFVDVVPSAQAELAHWQSRGYALIIPQVHERRQSIEEIR</sequence>